<evidence type="ECO:0008006" key="3">
    <source>
        <dbReference type="Google" id="ProtNLM"/>
    </source>
</evidence>
<protein>
    <recommendedName>
        <fullName evidence="3">CdiI immunity protein domain-containing protein</fullName>
    </recommendedName>
</protein>
<dbReference type="Proteomes" id="UP000281899">
    <property type="component" value="Unassembled WGS sequence"/>
</dbReference>
<comment type="caution">
    <text evidence="1">The sequence shown here is derived from an EMBL/GenBank/DDBJ whole genome shotgun (WGS) entry which is preliminary data.</text>
</comment>
<dbReference type="EMBL" id="RJTW01000002">
    <property type="protein sequence ID" value="ROH96624.1"/>
    <property type="molecule type" value="Genomic_DNA"/>
</dbReference>
<accession>A0ABX9XC29</accession>
<gene>
    <name evidence="1" type="ORF">EGI15_02175</name>
</gene>
<keyword evidence="2" id="KW-1185">Reference proteome</keyword>
<dbReference type="GeneID" id="301711465"/>
<sequence length="95" mass="11095">MENDFKNGTQSLINDLKQAERMLSEFSGGYSGQYFSAEEFHKDLKDHIFELENGNKAVLEDLWIWFAPTCQWDEFVGDTILGERIFQQIITLKNN</sequence>
<evidence type="ECO:0000313" key="2">
    <source>
        <dbReference type="Proteomes" id="UP000281899"/>
    </source>
</evidence>
<name>A0ABX9XC29_9FLAO</name>
<dbReference type="RefSeq" id="WP_123277813.1">
    <property type="nucleotide sequence ID" value="NZ_JAKYXD010000001.1"/>
</dbReference>
<reference evidence="1 2" key="1">
    <citation type="submission" date="2018-11" db="EMBL/GenBank/DDBJ databases">
        <title>Proposal to divide the Flavobacteriaceae and reorganize its genera based on Amino Acid Identity values calculated from whole genome sequences.</title>
        <authorList>
            <person name="Nicholson A.C."/>
            <person name="Gulvik C.A."/>
            <person name="Whitney A.M."/>
            <person name="Humrighouse B.W."/>
            <person name="Bell M."/>
            <person name="Holmes B."/>
            <person name="Steigerwalt A."/>
            <person name="Villarma A."/>
            <person name="Sheth M."/>
            <person name="Batra D."/>
            <person name="Pryor J."/>
            <person name="Bernardet J.-F."/>
            <person name="Hugo C."/>
            <person name="Kampfer P."/>
            <person name="Newman J."/>
            <person name="Mcquiston J.R."/>
        </authorList>
    </citation>
    <scope>NUCLEOTIDE SEQUENCE [LARGE SCALE GENOMIC DNA]</scope>
    <source>
        <strain evidence="1 2">G0235</strain>
    </source>
</reference>
<evidence type="ECO:0000313" key="1">
    <source>
        <dbReference type="EMBL" id="ROH96624.1"/>
    </source>
</evidence>
<proteinExistence type="predicted"/>
<organism evidence="1 2">
    <name type="scientific">Chryseobacterium cucumeris</name>
    <dbReference type="NCBI Taxonomy" id="1813611"/>
    <lineage>
        <taxon>Bacteria</taxon>
        <taxon>Pseudomonadati</taxon>
        <taxon>Bacteroidota</taxon>
        <taxon>Flavobacteriia</taxon>
        <taxon>Flavobacteriales</taxon>
        <taxon>Weeksellaceae</taxon>
        <taxon>Chryseobacterium group</taxon>
        <taxon>Chryseobacterium</taxon>
    </lineage>
</organism>